<evidence type="ECO:0000313" key="3">
    <source>
        <dbReference type="EMBL" id="KAH3769612.1"/>
    </source>
</evidence>
<feature type="compositionally biased region" description="Acidic residues" evidence="2">
    <location>
        <begin position="292"/>
        <end position="308"/>
    </location>
</feature>
<dbReference type="PANTHER" id="PTHR23084">
    <property type="entry name" value="PHOSPHATIDYLINOSITOL-4-PHOSPHATE 5-KINASE RELATED"/>
    <property type="match status" value="1"/>
</dbReference>
<gene>
    <name evidence="3" type="ORF">DPMN_170885</name>
</gene>
<dbReference type="SUPFAM" id="SSF82185">
    <property type="entry name" value="Histone H3 K4-specific methyltransferase SET7/9 N-terminal domain"/>
    <property type="match status" value="2"/>
</dbReference>
<dbReference type="AlphaFoldDB" id="A0A9D4IEN6"/>
<evidence type="ECO:0000256" key="1">
    <source>
        <dbReference type="ARBA" id="ARBA00022737"/>
    </source>
</evidence>
<keyword evidence="1" id="KW-0677">Repeat</keyword>
<evidence type="ECO:0000256" key="2">
    <source>
        <dbReference type="SAM" id="MobiDB-lite"/>
    </source>
</evidence>
<dbReference type="Pfam" id="PF02493">
    <property type="entry name" value="MORN"/>
    <property type="match status" value="7"/>
</dbReference>
<name>A0A9D4IEN6_DREPO</name>
<dbReference type="PANTHER" id="PTHR23084:SF263">
    <property type="entry name" value="MORN REPEAT-CONTAINING PROTEIN 1"/>
    <property type="match status" value="1"/>
</dbReference>
<protein>
    <recommendedName>
        <fullName evidence="5">MORN repeat-containing protein 1</fullName>
    </recommendedName>
</protein>
<dbReference type="InterPro" id="IPR003409">
    <property type="entry name" value="MORN"/>
</dbReference>
<dbReference type="SMART" id="SM00698">
    <property type="entry name" value="MORN"/>
    <property type="match status" value="7"/>
</dbReference>
<keyword evidence="4" id="KW-1185">Reference proteome</keyword>
<feature type="compositionally biased region" description="Basic and acidic residues" evidence="2">
    <location>
        <begin position="309"/>
        <end position="334"/>
    </location>
</feature>
<comment type="caution">
    <text evidence="3">The sequence shown here is derived from an EMBL/GenBank/DDBJ whole genome shotgun (WGS) entry which is preliminary data.</text>
</comment>
<evidence type="ECO:0008006" key="5">
    <source>
        <dbReference type="Google" id="ProtNLM"/>
    </source>
</evidence>
<evidence type="ECO:0000313" key="4">
    <source>
        <dbReference type="Proteomes" id="UP000828390"/>
    </source>
</evidence>
<feature type="region of interest" description="Disordered" evidence="2">
    <location>
        <begin position="292"/>
        <end position="355"/>
    </location>
</feature>
<reference evidence="3" key="1">
    <citation type="journal article" date="2019" name="bioRxiv">
        <title>The Genome of the Zebra Mussel, Dreissena polymorpha: A Resource for Invasive Species Research.</title>
        <authorList>
            <person name="McCartney M.A."/>
            <person name="Auch B."/>
            <person name="Kono T."/>
            <person name="Mallez S."/>
            <person name="Zhang Y."/>
            <person name="Obille A."/>
            <person name="Becker A."/>
            <person name="Abrahante J.E."/>
            <person name="Garbe J."/>
            <person name="Badalamenti J.P."/>
            <person name="Herman A."/>
            <person name="Mangelson H."/>
            <person name="Liachko I."/>
            <person name="Sullivan S."/>
            <person name="Sone E.D."/>
            <person name="Koren S."/>
            <person name="Silverstein K.A.T."/>
            <person name="Beckman K.B."/>
            <person name="Gohl D.M."/>
        </authorList>
    </citation>
    <scope>NUCLEOTIDE SEQUENCE</scope>
    <source>
        <strain evidence="3">Duluth1</strain>
        <tissue evidence="3">Whole animal</tissue>
    </source>
</reference>
<dbReference type="EMBL" id="JAIWYP010000009">
    <property type="protein sequence ID" value="KAH3769612.1"/>
    <property type="molecule type" value="Genomic_DNA"/>
</dbReference>
<feature type="region of interest" description="Disordered" evidence="2">
    <location>
        <begin position="485"/>
        <end position="504"/>
    </location>
</feature>
<dbReference type="Gene3D" id="2.20.110.10">
    <property type="entry name" value="Histone H3 K4-specific methyltransferase SET7/9 N-terminal domain"/>
    <property type="match status" value="3"/>
</dbReference>
<sequence>VGSYEYDNKFFKYEGQWKNGKKHGTGKLTFQDGSYYEGTFVGGEITGFGTRYFAVSGCKYQGQFVKGEFHGKGRMLWPDGSIYEGQWENNRRQGFGVMKSVKENCMYKGSYVMNKRQGQGTMIYPLSCLKSLQSKGDRYDGDWLNDMRNGDGDMKFVDGTVYEGQFVDDSFNGEGVMRHCSGLMYRGLWFNGNPTVLPSRIVIITSTGKDCIEVVQGQPFNISIQCVDSNGTIIEADSGREIRISAGFKHLQAKKGTAIFDLIEEYEEKPMNTPYYPVLQYPLTDFLAEEEKAEEDLKEENDDTFDDQEPARSAEDDPKDTPSLEEGGEGKGETEGEGGEQPNTPGDRLPTAGEGTLERQNSIISIAETTISMAPEAVDTKDSRPLPPPVANKRTEKGLCEWTNIMLAPAPPRFPPFVAMDEEERKIRARQDKQVEAKRMKRLLPDERFARIGEYVLMIHDITSPPFMEQTLEPAFILVKHLRPKREKKPKEVKPKDIVSMATS</sequence>
<feature type="region of interest" description="Disordered" evidence="2">
    <location>
        <begin position="374"/>
        <end position="394"/>
    </location>
</feature>
<reference evidence="3" key="2">
    <citation type="submission" date="2020-11" db="EMBL/GenBank/DDBJ databases">
        <authorList>
            <person name="McCartney M.A."/>
            <person name="Auch B."/>
            <person name="Kono T."/>
            <person name="Mallez S."/>
            <person name="Becker A."/>
            <person name="Gohl D.M."/>
            <person name="Silverstein K.A.T."/>
            <person name="Koren S."/>
            <person name="Bechman K.B."/>
            <person name="Herman A."/>
            <person name="Abrahante J.E."/>
            <person name="Garbe J."/>
        </authorList>
    </citation>
    <scope>NUCLEOTIDE SEQUENCE</scope>
    <source>
        <strain evidence="3">Duluth1</strain>
        <tissue evidence="3">Whole animal</tissue>
    </source>
</reference>
<accession>A0A9D4IEN6</accession>
<organism evidence="3 4">
    <name type="scientific">Dreissena polymorpha</name>
    <name type="common">Zebra mussel</name>
    <name type="synonym">Mytilus polymorpha</name>
    <dbReference type="NCBI Taxonomy" id="45954"/>
    <lineage>
        <taxon>Eukaryota</taxon>
        <taxon>Metazoa</taxon>
        <taxon>Spiralia</taxon>
        <taxon>Lophotrochozoa</taxon>
        <taxon>Mollusca</taxon>
        <taxon>Bivalvia</taxon>
        <taxon>Autobranchia</taxon>
        <taxon>Heteroconchia</taxon>
        <taxon>Euheterodonta</taxon>
        <taxon>Imparidentia</taxon>
        <taxon>Neoheterodontei</taxon>
        <taxon>Myida</taxon>
        <taxon>Dreissenoidea</taxon>
        <taxon>Dreissenidae</taxon>
        <taxon>Dreissena</taxon>
    </lineage>
</organism>
<proteinExistence type="predicted"/>
<dbReference type="Proteomes" id="UP000828390">
    <property type="component" value="Unassembled WGS sequence"/>
</dbReference>
<feature type="non-terminal residue" evidence="3">
    <location>
        <position position="1"/>
    </location>
</feature>